<dbReference type="InterPro" id="IPR020311">
    <property type="entry name" value="Uncharacterised_Rv0898c"/>
</dbReference>
<accession>A0A7X0BX18</accession>
<gene>
    <name evidence="2" type="ORF">FHU36_001023</name>
</gene>
<comment type="caution">
    <text evidence="2">The sequence shown here is derived from an EMBL/GenBank/DDBJ whole genome shotgun (WGS) entry which is preliminary data.</text>
</comment>
<name>A0A7X0BX18_9ACTN</name>
<reference evidence="2 3" key="1">
    <citation type="submission" date="2020-08" db="EMBL/GenBank/DDBJ databases">
        <title>Sequencing the genomes of 1000 actinobacteria strains.</title>
        <authorList>
            <person name="Klenk H.-P."/>
        </authorList>
    </citation>
    <scope>NUCLEOTIDE SEQUENCE [LARGE SCALE GENOMIC DNA]</scope>
    <source>
        <strain evidence="2 3">DSM 45913</strain>
    </source>
</reference>
<protein>
    <recommendedName>
        <fullName evidence="4">DUF2630 family protein</fullName>
    </recommendedName>
</protein>
<keyword evidence="3" id="KW-1185">Reference proteome</keyword>
<dbReference type="RefSeq" id="WP_185082617.1">
    <property type="nucleotide sequence ID" value="NZ_JACHJB010000001.1"/>
</dbReference>
<sequence>MRDNEILTRISALVAEEHELRGRLSAGELTSEEENARVRELEEALDQCWDLLRRRRAMRSVGENPDDAAARPASEVEDYQQ</sequence>
<evidence type="ECO:0000256" key="1">
    <source>
        <dbReference type="SAM" id="MobiDB-lite"/>
    </source>
</evidence>
<evidence type="ECO:0000313" key="3">
    <source>
        <dbReference type="Proteomes" id="UP000583800"/>
    </source>
</evidence>
<dbReference type="Pfam" id="PF10944">
    <property type="entry name" value="DUF2630"/>
    <property type="match status" value="1"/>
</dbReference>
<dbReference type="Proteomes" id="UP000583800">
    <property type="component" value="Unassembled WGS sequence"/>
</dbReference>
<organism evidence="2 3">
    <name type="scientific">Nonomuraea muscovyensis</name>
    <dbReference type="NCBI Taxonomy" id="1124761"/>
    <lineage>
        <taxon>Bacteria</taxon>
        <taxon>Bacillati</taxon>
        <taxon>Actinomycetota</taxon>
        <taxon>Actinomycetes</taxon>
        <taxon>Streptosporangiales</taxon>
        <taxon>Streptosporangiaceae</taxon>
        <taxon>Nonomuraea</taxon>
    </lineage>
</organism>
<proteinExistence type="predicted"/>
<evidence type="ECO:0008006" key="4">
    <source>
        <dbReference type="Google" id="ProtNLM"/>
    </source>
</evidence>
<dbReference type="AlphaFoldDB" id="A0A7X0BX18"/>
<dbReference type="EMBL" id="JACHJB010000001">
    <property type="protein sequence ID" value="MBB6344514.1"/>
    <property type="molecule type" value="Genomic_DNA"/>
</dbReference>
<evidence type="ECO:0000313" key="2">
    <source>
        <dbReference type="EMBL" id="MBB6344514.1"/>
    </source>
</evidence>
<feature type="region of interest" description="Disordered" evidence="1">
    <location>
        <begin position="60"/>
        <end position="81"/>
    </location>
</feature>